<sequence>MKNTALPGRHIELAALCLAAIAVAVIALGSTPCIAAAATQDKGAAIGDNQSSQTVGLNGLLKAML</sequence>
<evidence type="ECO:0000256" key="1">
    <source>
        <dbReference type="SAM" id="SignalP"/>
    </source>
</evidence>
<reference evidence="2 3" key="1">
    <citation type="submission" date="2015-11" db="EMBL/GenBank/DDBJ databases">
        <title>Exploring the genomic traits of fungus-feeding bacterial genus Collimonas.</title>
        <authorList>
            <person name="Song C."/>
            <person name="Schmidt R."/>
            <person name="de Jager V."/>
            <person name="Krzyzanowska D."/>
            <person name="Jongedijk E."/>
            <person name="Cankar K."/>
            <person name="Beekwilder J."/>
            <person name="van Veen A."/>
            <person name="de Boer W."/>
            <person name="van Veen J.A."/>
            <person name="Garbeva P."/>
        </authorList>
    </citation>
    <scope>NUCLEOTIDE SEQUENCE [LARGE SCALE GENOMIC DNA]</scope>
    <source>
        <strain evidence="2 3">Ter91</strain>
    </source>
</reference>
<protein>
    <submittedName>
        <fullName evidence="2">Uncharacterized protein</fullName>
    </submittedName>
</protein>
<keyword evidence="1" id="KW-0732">Signal</keyword>
<evidence type="ECO:0000313" key="2">
    <source>
        <dbReference type="EMBL" id="AMP05663.1"/>
    </source>
</evidence>
<dbReference type="OrthoDB" id="8779187at2"/>
<dbReference type="PATRIC" id="fig|279113.9.peg.3294"/>
<accession>A0A127Q6K2</accession>
<name>A0A127Q6K2_9BURK</name>
<feature type="signal peptide" evidence="1">
    <location>
        <begin position="1"/>
        <end position="35"/>
    </location>
</feature>
<dbReference type="KEGG" id="cpra:CPter91_3336"/>
<dbReference type="RefSeq" id="WP_150119716.1">
    <property type="nucleotide sequence ID" value="NZ_CP013234.1"/>
</dbReference>
<evidence type="ECO:0000313" key="3">
    <source>
        <dbReference type="Proteomes" id="UP000074561"/>
    </source>
</evidence>
<proteinExistence type="predicted"/>
<gene>
    <name evidence="2" type="ORF">CPter91_3336</name>
</gene>
<dbReference type="Proteomes" id="UP000074561">
    <property type="component" value="Chromosome"/>
</dbReference>
<dbReference type="EMBL" id="CP013234">
    <property type="protein sequence ID" value="AMP05663.1"/>
    <property type="molecule type" value="Genomic_DNA"/>
</dbReference>
<feature type="chain" id="PRO_5007277612" evidence="1">
    <location>
        <begin position="36"/>
        <end position="65"/>
    </location>
</feature>
<dbReference type="AlphaFoldDB" id="A0A127Q6K2"/>
<organism evidence="2 3">
    <name type="scientific">Collimonas pratensis</name>
    <dbReference type="NCBI Taxonomy" id="279113"/>
    <lineage>
        <taxon>Bacteria</taxon>
        <taxon>Pseudomonadati</taxon>
        <taxon>Pseudomonadota</taxon>
        <taxon>Betaproteobacteria</taxon>
        <taxon>Burkholderiales</taxon>
        <taxon>Oxalobacteraceae</taxon>
        <taxon>Collimonas</taxon>
    </lineage>
</organism>